<dbReference type="EMBL" id="PFEN01000039">
    <property type="protein sequence ID" value="PJE69432.1"/>
    <property type="molecule type" value="Genomic_DNA"/>
</dbReference>
<dbReference type="InterPro" id="IPR014717">
    <property type="entry name" value="Transl_elong_EF1B/ribsomal_bS6"/>
</dbReference>
<accession>A0A2H9T139</accession>
<dbReference type="Gene3D" id="3.30.70.60">
    <property type="match status" value="1"/>
</dbReference>
<dbReference type="Proteomes" id="UP000236946">
    <property type="component" value="Unassembled WGS sequence"/>
</dbReference>
<protein>
    <recommendedName>
        <fullName evidence="4">Pilus assembly protein PilO</fullName>
    </recommendedName>
</protein>
<comment type="caution">
    <text evidence="2">The sequence shown here is derived from an EMBL/GenBank/DDBJ whole genome shotgun (WGS) entry which is preliminary data.</text>
</comment>
<name>A0A2H9T139_9BACT</name>
<reference evidence="3" key="1">
    <citation type="submission" date="2017-09" db="EMBL/GenBank/DDBJ databases">
        <title>Depth-based differentiation of microbial function through sediment-hosted aquifers and enrichment of novel symbionts in the deep terrestrial subsurface.</title>
        <authorList>
            <person name="Probst A.J."/>
            <person name="Ladd B."/>
            <person name="Jarett J.K."/>
            <person name="Geller-Mcgrath D.E."/>
            <person name="Sieber C.M.K."/>
            <person name="Emerson J.B."/>
            <person name="Anantharaman K."/>
            <person name="Thomas B.C."/>
            <person name="Malmstrom R."/>
            <person name="Stieglmeier M."/>
            <person name="Klingl A."/>
            <person name="Woyke T."/>
            <person name="Ryan C.M."/>
            <person name="Banfield J.F."/>
        </authorList>
    </citation>
    <scope>NUCLEOTIDE SEQUENCE [LARGE SCALE GENOMIC DNA]</scope>
</reference>
<evidence type="ECO:0000313" key="2">
    <source>
        <dbReference type="EMBL" id="PJE69432.1"/>
    </source>
</evidence>
<gene>
    <name evidence="2" type="ORF">COU98_02065</name>
</gene>
<feature type="transmembrane region" description="Helical" evidence="1">
    <location>
        <begin position="7"/>
        <end position="30"/>
    </location>
</feature>
<sequence>MTTKKEICIITTIFGLIILALAVFVIYPLFNQIKRGSQELVRAKEEPVLLKAQIKELEKFQENHGNYQPNLKKIDNLFIDLNNPISFISFLENTASDCGVLIEISIPAPSKKEVRTETWPSTNFQISLEGSFPGFSKFFERLELSPYLVNIQNLNIRRLTENELKTEEKYSPGDINASFLIKVYTKS</sequence>
<evidence type="ECO:0000313" key="3">
    <source>
        <dbReference type="Proteomes" id="UP000236946"/>
    </source>
</evidence>
<organism evidence="2 3">
    <name type="scientific">Candidatus Staskawiczbacteria bacterium CG10_big_fil_rev_8_21_14_0_10_38_10</name>
    <dbReference type="NCBI Taxonomy" id="1974891"/>
    <lineage>
        <taxon>Bacteria</taxon>
        <taxon>Candidatus Staskawicziibacteriota</taxon>
    </lineage>
</organism>
<evidence type="ECO:0000256" key="1">
    <source>
        <dbReference type="SAM" id="Phobius"/>
    </source>
</evidence>
<dbReference type="AlphaFoldDB" id="A0A2H9T139"/>
<keyword evidence="1" id="KW-0472">Membrane</keyword>
<proteinExistence type="predicted"/>
<keyword evidence="1" id="KW-1133">Transmembrane helix</keyword>
<evidence type="ECO:0008006" key="4">
    <source>
        <dbReference type="Google" id="ProtNLM"/>
    </source>
</evidence>
<keyword evidence="1" id="KW-0812">Transmembrane</keyword>